<comment type="caution">
    <text evidence="1">The sequence shown here is derived from an EMBL/GenBank/DDBJ whole genome shotgun (WGS) entry which is preliminary data.</text>
</comment>
<evidence type="ECO:0000313" key="1">
    <source>
        <dbReference type="EMBL" id="KAI5330277.1"/>
    </source>
</evidence>
<gene>
    <name evidence="1" type="ORF">L3X38_029675</name>
</gene>
<proteinExistence type="predicted"/>
<keyword evidence="2" id="KW-1185">Reference proteome</keyword>
<name>A0AAD4Z1L0_PRUDU</name>
<dbReference type="Proteomes" id="UP001054821">
    <property type="component" value="Chromosome 5"/>
</dbReference>
<dbReference type="AlphaFoldDB" id="A0AAD4Z1L0"/>
<organism evidence="1 2">
    <name type="scientific">Prunus dulcis</name>
    <name type="common">Almond</name>
    <name type="synonym">Amygdalus dulcis</name>
    <dbReference type="NCBI Taxonomy" id="3755"/>
    <lineage>
        <taxon>Eukaryota</taxon>
        <taxon>Viridiplantae</taxon>
        <taxon>Streptophyta</taxon>
        <taxon>Embryophyta</taxon>
        <taxon>Tracheophyta</taxon>
        <taxon>Spermatophyta</taxon>
        <taxon>Magnoliopsida</taxon>
        <taxon>eudicotyledons</taxon>
        <taxon>Gunneridae</taxon>
        <taxon>Pentapetalae</taxon>
        <taxon>rosids</taxon>
        <taxon>fabids</taxon>
        <taxon>Rosales</taxon>
        <taxon>Rosaceae</taxon>
        <taxon>Amygdaloideae</taxon>
        <taxon>Amygdaleae</taxon>
        <taxon>Prunus</taxon>
    </lineage>
</organism>
<sequence length="111" mass="12412">MSMRTNMCWTVWEDKIYPTMKAHISHEPPLHSIGVVIDGELGGKGLGFLSCVCRFYQKSKHFSSFFDTGPHLQGITICWSNGMLNSDSLSDLASALGDHLKERLSHDDTHC</sequence>
<dbReference type="EMBL" id="JAJFAZ020000005">
    <property type="protein sequence ID" value="KAI5330277.1"/>
    <property type="molecule type" value="Genomic_DNA"/>
</dbReference>
<accession>A0AAD4Z1L0</accession>
<reference evidence="1 2" key="1">
    <citation type="journal article" date="2022" name="G3 (Bethesda)">
        <title>Whole-genome sequence and methylome profiling of the almond [Prunus dulcis (Mill.) D.A. Webb] cultivar 'Nonpareil'.</title>
        <authorList>
            <person name="D'Amico-Willman K.M."/>
            <person name="Ouma W.Z."/>
            <person name="Meulia T."/>
            <person name="Sideli G.M."/>
            <person name="Gradziel T.M."/>
            <person name="Fresnedo-Ramirez J."/>
        </authorList>
    </citation>
    <scope>NUCLEOTIDE SEQUENCE [LARGE SCALE GENOMIC DNA]</scope>
    <source>
        <strain evidence="1">Clone GOH B32 T37-40</strain>
    </source>
</reference>
<evidence type="ECO:0000313" key="2">
    <source>
        <dbReference type="Proteomes" id="UP001054821"/>
    </source>
</evidence>
<protein>
    <submittedName>
        <fullName evidence="1">Uncharacterized protein</fullName>
    </submittedName>
</protein>